<keyword evidence="3" id="KW-1185">Reference proteome</keyword>
<proteinExistence type="predicted"/>
<dbReference type="RefSeq" id="WP_265424330.1">
    <property type="nucleotide sequence ID" value="NZ_JAPFPW010000004.1"/>
</dbReference>
<evidence type="ECO:0000313" key="3">
    <source>
        <dbReference type="Proteomes" id="UP001209681"/>
    </source>
</evidence>
<dbReference type="SUPFAM" id="SSF57850">
    <property type="entry name" value="RING/U-box"/>
    <property type="match status" value="1"/>
</dbReference>
<name>A0ABT3N7M2_9BACT</name>
<organism evidence="2 3">
    <name type="scientific">Desulfobotulus pelophilus</name>
    <dbReference type="NCBI Taxonomy" id="2823377"/>
    <lineage>
        <taxon>Bacteria</taxon>
        <taxon>Pseudomonadati</taxon>
        <taxon>Thermodesulfobacteriota</taxon>
        <taxon>Desulfobacteria</taxon>
        <taxon>Desulfobacterales</taxon>
        <taxon>Desulfobacteraceae</taxon>
        <taxon>Desulfobotulus</taxon>
    </lineage>
</organism>
<protein>
    <recommendedName>
        <fullName evidence="1">RING-type domain-containing protein</fullName>
    </recommendedName>
</protein>
<evidence type="ECO:0000313" key="2">
    <source>
        <dbReference type="EMBL" id="MCW7753462.1"/>
    </source>
</evidence>
<reference evidence="2 3" key="1">
    <citation type="submission" date="2022-11" db="EMBL/GenBank/DDBJ databases">
        <title>Desulfobotulus tamanensis H1 sp. nov. - anaerobic, alkaliphilic, sulphate reducing bacterium isolated from terrestrial mud volcano.</title>
        <authorList>
            <person name="Frolova A."/>
            <person name="Merkel A.Y."/>
            <person name="Slobodkin A.I."/>
        </authorList>
    </citation>
    <scope>NUCLEOTIDE SEQUENCE [LARGE SCALE GENOMIC DNA]</scope>
    <source>
        <strain evidence="2 3">H1</strain>
    </source>
</reference>
<comment type="caution">
    <text evidence="2">The sequence shown here is derived from an EMBL/GenBank/DDBJ whole genome shotgun (WGS) entry which is preliminary data.</text>
</comment>
<evidence type="ECO:0000259" key="1">
    <source>
        <dbReference type="PROSITE" id="PS50089"/>
    </source>
</evidence>
<dbReference type="EMBL" id="JAPFPW010000004">
    <property type="protein sequence ID" value="MCW7753462.1"/>
    <property type="molecule type" value="Genomic_DNA"/>
</dbReference>
<dbReference type="InterPro" id="IPR001841">
    <property type="entry name" value="Znf_RING"/>
</dbReference>
<dbReference type="Proteomes" id="UP001209681">
    <property type="component" value="Unassembled WGS sequence"/>
</dbReference>
<dbReference type="InterPro" id="IPR013083">
    <property type="entry name" value="Znf_RING/FYVE/PHD"/>
</dbReference>
<sequence>MPEIAADPTVECVICYDQNNLPFYQLSCGHGSPATSPMHKACLRQAFQAEVDSGTVPGIAYVRCPICRQNPDIADIETIMG</sequence>
<dbReference type="Gene3D" id="3.30.40.10">
    <property type="entry name" value="Zinc/RING finger domain, C3HC4 (zinc finger)"/>
    <property type="match status" value="1"/>
</dbReference>
<dbReference type="PROSITE" id="PS50089">
    <property type="entry name" value="ZF_RING_2"/>
    <property type="match status" value="1"/>
</dbReference>
<accession>A0ABT3N7M2</accession>
<feature type="domain" description="RING-type" evidence="1">
    <location>
        <begin position="12"/>
        <end position="68"/>
    </location>
</feature>
<gene>
    <name evidence="2" type="ORF">OOT00_05605</name>
</gene>